<evidence type="ECO:0000313" key="3">
    <source>
        <dbReference type="EMBL" id="PMP72997.1"/>
    </source>
</evidence>
<evidence type="ECO:0000313" key="4">
    <source>
        <dbReference type="Proteomes" id="UP000242881"/>
    </source>
</evidence>
<dbReference type="InterPro" id="IPR002869">
    <property type="entry name" value="Pyrv_flavodox_OxRed_cen"/>
</dbReference>
<evidence type="ECO:0000259" key="2">
    <source>
        <dbReference type="Pfam" id="PF01558"/>
    </source>
</evidence>
<dbReference type="PANTHER" id="PTHR43854">
    <property type="entry name" value="INDOLEPYRUVATE OXIDOREDUCTASE SUBUNIT IORB"/>
    <property type="match status" value="1"/>
</dbReference>
<dbReference type="GO" id="GO:0043805">
    <property type="term" value="F:indolepyruvate ferredoxin oxidoreductase activity"/>
    <property type="evidence" value="ECO:0007669"/>
    <property type="project" value="UniProtKB-EC"/>
</dbReference>
<dbReference type="EC" id="1.2.7.8" evidence="3"/>
<sequence>MMKFDILVIGVGGQGSVLASDIICQVALLENLDVKKSEIHGMAQRGGSVVSHVRIGEKVYSPTISEGKADVVVSLERMEFLRYMEYVSQKTVLINNTQRIIPASIINDAELYPDNLIDSHYRYFKKVYEFDAFQIAKESGNPKGVSVVCLGFLSNLLPFSVDNWQKAVMEKVPPKTADANIKAFLKGRAAFKK</sequence>
<dbReference type="AlphaFoldDB" id="A0A2J6WRH0"/>
<dbReference type="EMBL" id="PNIN01000005">
    <property type="protein sequence ID" value="PMP72997.1"/>
    <property type="molecule type" value="Genomic_DNA"/>
</dbReference>
<dbReference type="PANTHER" id="PTHR43854:SF1">
    <property type="entry name" value="INDOLEPYRUVATE OXIDOREDUCTASE SUBUNIT IORB"/>
    <property type="match status" value="1"/>
</dbReference>
<evidence type="ECO:0000256" key="1">
    <source>
        <dbReference type="ARBA" id="ARBA00023002"/>
    </source>
</evidence>
<dbReference type="SUPFAM" id="SSF53323">
    <property type="entry name" value="Pyruvate-ferredoxin oxidoreductase, PFOR, domain III"/>
    <property type="match status" value="1"/>
</dbReference>
<reference evidence="3 4" key="1">
    <citation type="submission" date="2018-01" db="EMBL/GenBank/DDBJ databases">
        <title>Metagenomic assembled genomes from two thermal pools in the Uzon Caldera, Kamchatka, Russia.</title>
        <authorList>
            <person name="Wilkins L."/>
            <person name="Ettinger C."/>
        </authorList>
    </citation>
    <scope>NUCLEOTIDE SEQUENCE [LARGE SCALE GENOMIC DNA]</scope>
    <source>
        <strain evidence="3">ZAV-05</strain>
    </source>
</reference>
<keyword evidence="3" id="KW-0670">Pyruvate</keyword>
<gene>
    <name evidence="3" type="ORF">C0187_00340</name>
</gene>
<dbReference type="InterPro" id="IPR052198">
    <property type="entry name" value="IorB_Oxidoreductase"/>
</dbReference>
<dbReference type="InterPro" id="IPR019752">
    <property type="entry name" value="Pyrv/ketoisovalerate_OxRed_cat"/>
</dbReference>
<proteinExistence type="predicted"/>
<accession>A0A2J6WRH0</accession>
<dbReference type="Pfam" id="PF01558">
    <property type="entry name" value="POR"/>
    <property type="match status" value="1"/>
</dbReference>
<keyword evidence="1 3" id="KW-0560">Oxidoreductase</keyword>
<feature type="domain" description="Pyruvate/ketoisovalerate oxidoreductase catalytic" evidence="2">
    <location>
        <begin position="12"/>
        <end position="188"/>
    </location>
</feature>
<dbReference type="Gene3D" id="3.40.920.10">
    <property type="entry name" value="Pyruvate-ferredoxin oxidoreductase, PFOR, domain III"/>
    <property type="match status" value="1"/>
</dbReference>
<protein>
    <submittedName>
        <fullName evidence="3">Indolepyruvate oxidoreductase subunit beta</fullName>
        <ecNumber evidence="3">1.2.7.8</ecNumber>
    </submittedName>
</protein>
<dbReference type="Proteomes" id="UP000242881">
    <property type="component" value="Unassembled WGS sequence"/>
</dbReference>
<comment type="caution">
    <text evidence="3">The sequence shown here is derived from an EMBL/GenBank/DDBJ whole genome shotgun (WGS) entry which is preliminary data.</text>
</comment>
<organism evidence="3 4">
    <name type="scientific">Calditerrivibrio nitroreducens</name>
    <dbReference type="NCBI Taxonomy" id="477976"/>
    <lineage>
        <taxon>Bacteria</taxon>
        <taxon>Pseudomonadati</taxon>
        <taxon>Deferribacterota</taxon>
        <taxon>Deferribacteres</taxon>
        <taxon>Deferribacterales</taxon>
        <taxon>Calditerrivibrionaceae</taxon>
    </lineage>
</organism>
<name>A0A2J6WRH0_9BACT</name>